<reference evidence="2 3" key="1">
    <citation type="journal article" date="2021" name="Commun. Biol.">
        <title>The genome of Shorea leprosula (Dipterocarpaceae) highlights the ecological relevance of drought in aseasonal tropical rainforests.</title>
        <authorList>
            <person name="Ng K.K.S."/>
            <person name="Kobayashi M.J."/>
            <person name="Fawcett J.A."/>
            <person name="Hatakeyama M."/>
            <person name="Paape T."/>
            <person name="Ng C.H."/>
            <person name="Ang C.C."/>
            <person name="Tnah L.H."/>
            <person name="Lee C.T."/>
            <person name="Nishiyama T."/>
            <person name="Sese J."/>
            <person name="O'Brien M.J."/>
            <person name="Copetti D."/>
            <person name="Mohd Noor M.I."/>
            <person name="Ong R.C."/>
            <person name="Putra M."/>
            <person name="Sireger I.Z."/>
            <person name="Indrioko S."/>
            <person name="Kosugi Y."/>
            <person name="Izuno A."/>
            <person name="Isagi Y."/>
            <person name="Lee S.L."/>
            <person name="Shimizu K.K."/>
        </authorList>
    </citation>
    <scope>NUCLEOTIDE SEQUENCE [LARGE SCALE GENOMIC DNA]</scope>
    <source>
        <strain evidence="2">214</strain>
    </source>
</reference>
<dbReference type="AlphaFoldDB" id="A0AAV5I7I4"/>
<comment type="caution">
    <text evidence="2">The sequence shown here is derived from an EMBL/GenBank/DDBJ whole genome shotgun (WGS) entry which is preliminary data.</text>
</comment>
<gene>
    <name evidence="2" type="ORF">SLEP1_g7235</name>
</gene>
<keyword evidence="1" id="KW-0472">Membrane</keyword>
<sequence>MLVIYYFIIIIVNQLFHCLSILLLSGKGEDPGFGTLNVGVSPSLRQWANQLLQAWWFFVAKRHGVLKIPHLILSNYNSPARKLLLNWQQVLLEIYFADVTGEAYKDTHIFEVCLWI</sequence>
<evidence type="ECO:0000313" key="3">
    <source>
        <dbReference type="Proteomes" id="UP001054252"/>
    </source>
</evidence>
<protein>
    <submittedName>
        <fullName evidence="2">Uncharacterized protein</fullName>
    </submittedName>
</protein>
<keyword evidence="1" id="KW-0812">Transmembrane</keyword>
<feature type="transmembrane region" description="Helical" evidence="1">
    <location>
        <begin position="6"/>
        <end position="24"/>
    </location>
</feature>
<accession>A0AAV5I7I4</accession>
<dbReference type="EMBL" id="BPVZ01000007">
    <property type="protein sequence ID" value="GKU93659.1"/>
    <property type="molecule type" value="Genomic_DNA"/>
</dbReference>
<proteinExistence type="predicted"/>
<organism evidence="2 3">
    <name type="scientific">Rubroshorea leprosula</name>
    <dbReference type="NCBI Taxonomy" id="152421"/>
    <lineage>
        <taxon>Eukaryota</taxon>
        <taxon>Viridiplantae</taxon>
        <taxon>Streptophyta</taxon>
        <taxon>Embryophyta</taxon>
        <taxon>Tracheophyta</taxon>
        <taxon>Spermatophyta</taxon>
        <taxon>Magnoliopsida</taxon>
        <taxon>eudicotyledons</taxon>
        <taxon>Gunneridae</taxon>
        <taxon>Pentapetalae</taxon>
        <taxon>rosids</taxon>
        <taxon>malvids</taxon>
        <taxon>Malvales</taxon>
        <taxon>Dipterocarpaceae</taxon>
        <taxon>Rubroshorea</taxon>
    </lineage>
</organism>
<evidence type="ECO:0000313" key="2">
    <source>
        <dbReference type="EMBL" id="GKU93659.1"/>
    </source>
</evidence>
<keyword evidence="3" id="KW-1185">Reference proteome</keyword>
<evidence type="ECO:0000256" key="1">
    <source>
        <dbReference type="SAM" id="Phobius"/>
    </source>
</evidence>
<keyword evidence="1" id="KW-1133">Transmembrane helix</keyword>
<name>A0AAV5I7I4_9ROSI</name>
<dbReference type="Proteomes" id="UP001054252">
    <property type="component" value="Unassembled WGS sequence"/>
</dbReference>